<keyword evidence="2" id="KW-1185">Reference proteome</keyword>
<dbReference type="AlphaFoldDB" id="M0CQT3"/>
<sequence length="70" mass="7923">MCRRIQHGFTTDRDGGEVATPEIDTSYFVFRWFRVESGSTGELKLSLIVRVDGYRSNRGQSASDQYTSPS</sequence>
<evidence type="ECO:0000313" key="1">
    <source>
        <dbReference type="EMBL" id="ELZ24767.1"/>
    </source>
</evidence>
<dbReference type="Proteomes" id="UP000011615">
    <property type="component" value="Unassembled WGS sequence"/>
</dbReference>
<organism evidence="1 2">
    <name type="scientific">Natrinema limicola JCM 13563</name>
    <dbReference type="NCBI Taxonomy" id="1230457"/>
    <lineage>
        <taxon>Archaea</taxon>
        <taxon>Methanobacteriati</taxon>
        <taxon>Methanobacteriota</taxon>
        <taxon>Stenosarchaea group</taxon>
        <taxon>Halobacteria</taxon>
        <taxon>Halobacteriales</taxon>
        <taxon>Natrialbaceae</taxon>
        <taxon>Natrinema</taxon>
    </lineage>
</organism>
<evidence type="ECO:0000313" key="2">
    <source>
        <dbReference type="Proteomes" id="UP000011615"/>
    </source>
</evidence>
<proteinExistence type="predicted"/>
<accession>M0CQT3</accession>
<gene>
    <name evidence="1" type="ORF">C476_03923</name>
</gene>
<name>M0CQT3_9EURY</name>
<dbReference type="EMBL" id="AOIT01000017">
    <property type="protein sequence ID" value="ELZ24767.1"/>
    <property type="molecule type" value="Genomic_DNA"/>
</dbReference>
<protein>
    <submittedName>
        <fullName evidence="1">Uncharacterized protein</fullName>
    </submittedName>
</protein>
<comment type="caution">
    <text evidence="1">The sequence shown here is derived from an EMBL/GenBank/DDBJ whole genome shotgun (WGS) entry which is preliminary data.</text>
</comment>
<reference evidence="1 2" key="1">
    <citation type="journal article" date="2014" name="PLoS Genet.">
        <title>Phylogenetically driven sequencing of extremely halophilic archaea reveals strategies for static and dynamic osmo-response.</title>
        <authorList>
            <person name="Becker E.A."/>
            <person name="Seitzer P.M."/>
            <person name="Tritt A."/>
            <person name="Larsen D."/>
            <person name="Krusor M."/>
            <person name="Yao A.I."/>
            <person name="Wu D."/>
            <person name="Madern D."/>
            <person name="Eisen J.A."/>
            <person name="Darling A.E."/>
            <person name="Facciotti M.T."/>
        </authorList>
    </citation>
    <scope>NUCLEOTIDE SEQUENCE [LARGE SCALE GENOMIC DNA]</scope>
    <source>
        <strain evidence="1 2">JCM 13563</strain>
    </source>
</reference>